<feature type="transmembrane region" description="Helical" evidence="1">
    <location>
        <begin position="92"/>
        <end position="109"/>
    </location>
</feature>
<organism evidence="2">
    <name type="scientific">Thermogemmatispora argillosa</name>
    <dbReference type="NCBI Taxonomy" id="2045280"/>
    <lineage>
        <taxon>Bacteria</taxon>
        <taxon>Bacillati</taxon>
        <taxon>Chloroflexota</taxon>
        <taxon>Ktedonobacteria</taxon>
        <taxon>Thermogemmatisporales</taxon>
        <taxon>Thermogemmatisporaceae</taxon>
        <taxon>Thermogemmatispora</taxon>
    </lineage>
</organism>
<sequence length="126" mass="13154">MAIKIASFVLRIAGLLALILGVLFWTGNAAQLIPLHMLLGFLVVLSLWVIGIGQALVSGGSPVIAVLAVVIGLLLPIIGLMQNSWLLNSSHWIIQVVHLLIAVLAIGLGEMGAARYRRASAGVSAS</sequence>
<dbReference type="EMBL" id="AP019377">
    <property type="protein sequence ID" value="BBH94770.1"/>
    <property type="molecule type" value="Genomic_DNA"/>
</dbReference>
<keyword evidence="1" id="KW-0472">Membrane</keyword>
<reference evidence="2" key="1">
    <citation type="submission" date="2018-12" db="EMBL/GenBank/DDBJ databases">
        <title>Novel natural products biosynthetic potential of the class Ktedonobacteria.</title>
        <authorList>
            <person name="Zheng Y."/>
            <person name="Saitou A."/>
            <person name="Wang C.M."/>
            <person name="Toyoda A."/>
            <person name="Minakuchi Y."/>
            <person name="Sekiguchi Y."/>
            <person name="Ueda K."/>
            <person name="Takano H."/>
            <person name="Sakai Y."/>
            <person name="Yokota A."/>
            <person name="Yabe S."/>
        </authorList>
    </citation>
    <scope>NUCLEOTIDE SEQUENCE</scope>
    <source>
        <strain evidence="2">A3-2</strain>
    </source>
</reference>
<evidence type="ECO:0008006" key="3">
    <source>
        <dbReference type="Google" id="ProtNLM"/>
    </source>
</evidence>
<evidence type="ECO:0000256" key="1">
    <source>
        <dbReference type="SAM" id="Phobius"/>
    </source>
</evidence>
<accession>A0A455T4I4</accession>
<dbReference type="AlphaFoldDB" id="A0A455T4I4"/>
<proteinExistence type="predicted"/>
<feature type="transmembrane region" description="Helical" evidence="1">
    <location>
        <begin position="39"/>
        <end position="57"/>
    </location>
</feature>
<feature type="transmembrane region" description="Helical" evidence="1">
    <location>
        <begin position="64"/>
        <end position="86"/>
    </location>
</feature>
<keyword evidence="1" id="KW-0812">Transmembrane</keyword>
<name>A0A455T4I4_9CHLR</name>
<evidence type="ECO:0000313" key="2">
    <source>
        <dbReference type="EMBL" id="BBH94770.1"/>
    </source>
</evidence>
<keyword evidence="1" id="KW-1133">Transmembrane helix</keyword>
<protein>
    <recommendedName>
        <fullName evidence="3">Cytochrome b561 domain-containing protein</fullName>
    </recommendedName>
</protein>
<gene>
    <name evidence="2" type="ORF">KTA_29690</name>
</gene>